<feature type="region of interest" description="Disordered" evidence="7">
    <location>
        <begin position="563"/>
        <end position="585"/>
    </location>
</feature>
<evidence type="ECO:0000313" key="11">
    <source>
        <dbReference type="Proteomes" id="UP000318571"/>
    </source>
</evidence>
<dbReference type="OrthoDB" id="6362912at2759"/>
<feature type="transmembrane region" description="Helical" evidence="8">
    <location>
        <begin position="492"/>
        <end position="517"/>
    </location>
</feature>
<keyword evidence="11" id="KW-1185">Reference proteome</keyword>
<feature type="transmembrane region" description="Helical" evidence="8">
    <location>
        <begin position="444"/>
        <end position="462"/>
    </location>
</feature>
<dbReference type="InterPro" id="IPR000276">
    <property type="entry name" value="GPCR_Rhodpsn"/>
</dbReference>
<keyword evidence="6" id="KW-0675">Receptor</keyword>
<name>A0A553P8C9_TIGCA</name>
<comment type="subcellular location">
    <subcellularLocation>
        <location evidence="1">Membrane</location>
    </subcellularLocation>
</comment>
<feature type="region of interest" description="Disordered" evidence="7">
    <location>
        <begin position="325"/>
        <end position="368"/>
    </location>
</feature>
<feature type="compositionally biased region" description="Basic and acidic residues" evidence="7">
    <location>
        <begin position="576"/>
        <end position="585"/>
    </location>
</feature>
<feature type="transmembrane region" description="Helical" evidence="8">
    <location>
        <begin position="150"/>
        <end position="174"/>
    </location>
</feature>
<feature type="region of interest" description="Disordered" evidence="7">
    <location>
        <begin position="398"/>
        <end position="438"/>
    </location>
</feature>
<evidence type="ECO:0000256" key="1">
    <source>
        <dbReference type="ARBA" id="ARBA00004370"/>
    </source>
</evidence>
<keyword evidence="6" id="KW-0297">G-protein coupled receptor</keyword>
<comment type="caution">
    <text evidence="10">The sequence shown here is derived from an EMBL/GenBank/DDBJ whole genome shotgun (WGS) entry which is preliminary data.</text>
</comment>
<evidence type="ECO:0000313" key="10">
    <source>
        <dbReference type="EMBL" id="TRY73942.1"/>
    </source>
</evidence>
<evidence type="ECO:0000256" key="2">
    <source>
        <dbReference type="ARBA" id="ARBA00010663"/>
    </source>
</evidence>
<organism evidence="10 11">
    <name type="scientific">Tigriopus californicus</name>
    <name type="common">Marine copepod</name>
    <dbReference type="NCBI Taxonomy" id="6832"/>
    <lineage>
        <taxon>Eukaryota</taxon>
        <taxon>Metazoa</taxon>
        <taxon>Ecdysozoa</taxon>
        <taxon>Arthropoda</taxon>
        <taxon>Crustacea</taxon>
        <taxon>Multicrustacea</taxon>
        <taxon>Hexanauplia</taxon>
        <taxon>Copepoda</taxon>
        <taxon>Harpacticoida</taxon>
        <taxon>Harpacticidae</taxon>
        <taxon>Tigriopus</taxon>
    </lineage>
</organism>
<feature type="domain" description="G-protein coupled receptors family 1 profile" evidence="9">
    <location>
        <begin position="130"/>
        <end position="515"/>
    </location>
</feature>
<evidence type="ECO:0000259" key="9">
    <source>
        <dbReference type="PROSITE" id="PS50262"/>
    </source>
</evidence>
<comment type="similarity">
    <text evidence="2 6">Belongs to the G-protein coupled receptor 1 family.</text>
</comment>
<dbReference type="CDD" id="cd14978">
    <property type="entry name" value="7tmA_FMRFamide_R-like"/>
    <property type="match status" value="1"/>
</dbReference>
<gene>
    <name evidence="10" type="ORF">TCAL_11824</name>
</gene>
<reference evidence="10 11" key="1">
    <citation type="journal article" date="2018" name="Nat. Ecol. Evol.">
        <title>Genomic signatures of mitonuclear coevolution across populations of Tigriopus californicus.</title>
        <authorList>
            <person name="Barreto F.S."/>
            <person name="Watson E.T."/>
            <person name="Lima T.G."/>
            <person name="Willett C.S."/>
            <person name="Edmands S."/>
            <person name="Li W."/>
            <person name="Burton R.S."/>
        </authorList>
    </citation>
    <scope>NUCLEOTIDE SEQUENCE [LARGE SCALE GENOMIC DNA]</scope>
    <source>
        <strain evidence="10 11">San Diego</strain>
    </source>
</reference>
<keyword evidence="5 8" id="KW-0472">Membrane</keyword>
<dbReference type="Gene3D" id="1.20.1070.10">
    <property type="entry name" value="Rhodopsin 7-helix transmembrane proteins"/>
    <property type="match status" value="2"/>
</dbReference>
<proteinExistence type="inferred from homology"/>
<feature type="compositionally biased region" description="Low complexity" evidence="7">
    <location>
        <begin position="414"/>
        <end position="424"/>
    </location>
</feature>
<feature type="transmembrane region" description="Helical" evidence="8">
    <location>
        <begin position="113"/>
        <end position="138"/>
    </location>
</feature>
<dbReference type="SUPFAM" id="SSF81321">
    <property type="entry name" value="Family A G protein-coupled receptor-like"/>
    <property type="match status" value="1"/>
</dbReference>
<dbReference type="PROSITE" id="PS00237">
    <property type="entry name" value="G_PROTEIN_RECEP_F1_1"/>
    <property type="match status" value="1"/>
</dbReference>
<sequence length="628" mass="71233">MPQVEHIPVRLRIKLQALALWVLLSLPSILVTLGLFFSPSSSSEEDTEEIPPEHHHQPQPSVSSVPESEVDRLPIGAESHLTHEGSLVYEEQEQYTCYENYTEYRPLYDNAQFWIEGILLFFVGLFGILGNVLALAVLRKGKNTKFNQLLVYMSVTDIVLIVFFTLMSSFTVLASEPVWFKLLFPYFLWPLGNIAITASVLMVVAVSTERFLAICRPLQYKPSPIFYVTLVMLISMAVNTGRFLEFELVLPIHNGSSDASGEYNFKQTELMADERYIVFSRYWNEIVVMGILPLLGLILLNYGIYTKIRKSNKFRKLHDKSHCSLNSSNRRQLESHATPRCQRPRPPVSRQPSAMYSGDQQLFPPNDLCSTGPPLSDNVIPSHGLSTTPIERRRSAGIHQNQQHPNHHHHHHQQQQQQQQQQLNNHHHRPHGSGSSASERSTKLLVGIVLVFLVCHVFRLVIQLDAVVHPSILGGRHNEYCLERGYFPSPVAVWILTSFNNFFLVFNSSINFVVYCLMGRSFRNTLVDMFRIRSTDSNAHLNRRRGPNITDNGDRKLGLTQLNQSGMMPLTPSGEQRNRAPYDHYPCHSPNSVSYPSCSPPLGDLDRTISVKQLVPHPICPSGQTSDV</sequence>
<dbReference type="GO" id="GO:0016020">
    <property type="term" value="C:membrane"/>
    <property type="evidence" value="ECO:0007669"/>
    <property type="project" value="UniProtKB-SubCell"/>
</dbReference>
<dbReference type="PANTHER" id="PTHR46641:SF2">
    <property type="entry name" value="FMRFAMIDE RECEPTOR"/>
    <property type="match status" value="1"/>
</dbReference>
<feature type="transmembrane region" description="Helical" evidence="8">
    <location>
        <begin position="186"/>
        <end position="205"/>
    </location>
</feature>
<evidence type="ECO:0000256" key="8">
    <source>
        <dbReference type="SAM" id="Phobius"/>
    </source>
</evidence>
<protein>
    <recommendedName>
        <fullName evidence="9">G-protein coupled receptors family 1 profile domain-containing protein</fullName>
    </recommendedName>
</protein>
<evidence type="ECO:0000256" key="5">
    <source>
        <dbReference type="ARBA" id="ARBA00023136"/>
    </source>
</evidence>
<dbReference type="InterPro" id="IPR017452">
    <property type="entry name" value="GPCR_Rhodpsn_7TM"/>
</dbReference>
<dbReference type="PROSITE" id="PS50262">
    <property type="entry name" value="G_PROTEIN_RECEP_F1_2"/>
    <property type="match status" value="1"/>
</dbReference>
<evidence type="ECO:0000256" key="3">
    <source>
        <dbReference type="ARBA" id="ARBA00022692"/>
    </source>
</evidence>
<dbReference type="PRINTS" id="PR00237">
    <property type="entry name" value="GPCRRHODOPSN"/>
</dbReference>
<feature type="transmembrane region" description="Helical" evidence="8">
    <location>
        <begin position="286"/>
        <end position="305"/>
    </location>
</feature>
<keyword evidence="3 6" id="KW-0812">Transmembrane</keyword>
<dbReference type="STRING" id="6832.A0A553P8C9"/>
<keyword evidence="4 8" id="KW-1133">Transmembrane helix</keyword>
<feature type="region of interest" description="Disordered" evidence="7">
    <location>
        <begin position="43"/>
        <end position="66"/>
    </location>
</feature>
<dbReference type="OMA" id="FWIEGIL"/>
<dbReference type="EMBL" id="VCGU01000007">
    <property type="protein sequence ID" value="TRY73942.1"/>
    <property type="molecule type" value="Genomic_DNA"/>
</dbReference>
<dbReference type="Proteomes" id="UP000318571">
    <property type="component" value="Chromosome 3"/>
</dbReference>
<dbReference type="AlphaFoldDB" id="A0A553P8C9"/>
<dbReference type="InterPro" id="IPR052954">
    <property type="entry name" value="GPCR-Ligand_Int"/>
</dbReference>
<feature type="transmembrane region" description="Helical" evidence="8">
    <location>
        <begin position="18"/>
        <end position="37"/>
    </location>
</feature>
<feature type="transmembrane region" description="Helical" evidence="8">
    <location>
        <begin position="225"/>
        <end position="244"/>
    </location>
</feature>
<evidence type="ECO:0000256" key="4">
    <source>
        <dbReference type="ARBA" id="ARBA00022989"/>
    </source>
</evidence>
<dbReference type="Pfam" id="PF00001">
    <property type="entry name" value="7tm_1"/>
    <property type="match status" value="1"/>
</dbReference>
<accession>A0A553P8C9</accession>
<evidence type="ECO:0000256" key="7">
    <source>
        <dbReference type="SAM" id="MobiDB-lite"/>
    </source>
</evidence>
<keyword evidence="6" id="KW-0807">Transducer</keyword>
<dbReference type="GO" id="GO:0004930">
    <property type="term" value="F:G protein-coupled receptor activity"/>
    <property type="evidence" value="ECO:0007669"/>
    <property type="project" value="UniProtKB-KW"/>
</dbReference>
<dbReference type="PANTHER" id="PTHR46641">
    <property type="entry name" value="FMRFAMIDE RECEPTOR-RELATED"/>
    <property type="match status" value="1"/>
</dbReference>
<evidence type="ECO:0000256" key="6">
    <source>
        <dbReference type="RuleBase" id="RU000688"/>
    </source>
</evidence>